<dbReference type="InterPro" id="IPR002299">
    <property type="entry name" value="Porin_Neis"/>
</dbReference>
<evidence type="ECO:0000256" key="8">
    <source>
        <dbReference type="ARBA" id="ARBA00023114"/>
    </source>
</evidence>
<dbReference type="EMBL" id="WOEZ01000127">
    <property type="protein sequence ID" value="NPT57606.1"/>
    <property type="molecule type" value="Genomic_DNA"/>
</dbReference>
<keyword evidence="5" id="KW-0812">Transmembrane</keyword>
<dbReference type="PRINTS" id="PR00184">
    <property type="entry name" value="NEISSPPORIN"/>
</dbReference>
<sequence>MSFESNRRRIEIAVAGMFLTMLMGPGSVHAQSSVTLYGVIDAGLLYTNKSLNEKTGGNAGSQISLTDGDLSASRFGLKGAEDLGGGLKATFTLESGFSVANGGFANSNGNMFGRQAWIGLSGGFGSVKAGLQYSPFALALIGSDPRDVAYFGSGAGIYIDNVFVTGLFNQNSVSYTSPEFGGLRASMLLGLGGKAGDFQSGRQYSASLTYQTGGLLVDAAYYNGNAGGTASTPIPSTVPFLGRTIGATYTYGNLVAKASFVNYKVAGAFDSRVYGGGASYFINPAVAVDAGVWYTSDGNDTKNHSILGAIGGRYNLSKRTTLYAQFAAVNNHGAMNTGLAVNGALFEVPGTAIGATAGIRHLF</sequence>
<gene>
    <name evidence="12" type="ORF">GNZ13_24285</name>
</gene>
<dbReference type="InterPro" id="IPR050298">
    <property type="entry name" value="Gram-neg_bact_OMP"/>
</dbReference>
<dbReference type="Gene3D" id="2.40.160.10">
    <property type="entry name" value="Porin"/>
    <property type="match status" value="1"/>
</dbReference>
<evidence type="ECO:0000313" key="13">
    <source>
        <dbReference type="Proteomes" id="UP000655523"/>
    </source>
</evidence>
<evidence type="ECO:0000256" key="5">
    <source>
        <dbReference type="ARBA" id="ARBA00022692"/>
    </source>
</evidence>
<dbReference type="PANTHER" id="PTHR34501">
    <property type="entry name" value="PROTEIN YDDL-RELATED"/>
    <property type="match status" value="1"/>
</dbReference>
<feature type="domain" description="Porin" evidence="11">
    <location>
        <begin position="23"/>
        <end position="333"/>
    </location>
</feature>
<dbReference type="PRINTS" id="PR00182">
    <property type="entry name" value="ECOLNEIPORIN"/>
</dbReference>
<accession>A0A972NQ45</accession>
<dbReference type="CDD" id="cd00342">
    <property type="entry name" value="gram_neg_porins"/>
    <property type="match status" value="1"/>
</dbReference>
<comment type="subcellular location">
    <subcellularLocation>
        <location evidence="1">Cell outer membrane</location>
        <topology evidence="1">Multi-pass membrane protein</topology>
    </subcellularLocation>
</comment>
<dbReference type="GO" id="GO:0015288">
    <property type="term" value="F:porin activity"/>
    <property type="evidence" value="ECO:0007669"/>
    <property type="project" value="UniProtKB-KW"/>
</dbReference>
<evidence type="ECO:0000256" key="10">
    <source>
        <dbReference type="ARBA" id="ARBA00023237"/>
    </source>
</evidence>
<protein>
    <submittedName>
        <fullName evidence="12">Porin</fullName>
    </submittedName>
</protein>
<keyword evidence="4" id="KW-1134">Transmembrane beta strand</keyword>
<dbReference type="AlphaFoldDB" id="A0A972NQ45"/>
<comment type="subunit">
    <text evidence="2">Homotrimer.</text>
</comment>
<keyword evidence="13" id="KW-1185">Reference proteome</keyword>
<keyword evidence="7" id="KW-0406">Ion transport</keyword>
<evidence type="ECO:0000256" key="2">
    <source>
        <dbReference type="ARBA" id="ARBA00011233"/>
    </source>
</evidence>
<dbReference type="GO" id="GO:0009279">
    <property type="term" value="C:cell outer membrane"/>
    <property type="evidence" value="ECO:0007669"/>
    <property type="project" value="UniProtKB-SubCell"/>
</dbReference>
<organism evidence="12 13">
    <name type="scientific">Paraburkholderia elongata</name>
    <dbReference type="NCBI Taxonomy" id="2675747"/>
    <lineage>
        <taxon>Bacteria</taxon>
        <taxon>Pseudomonadati</taxon>
        <taxon>Pseudomonadota</taxon>
        <taxon>Betaproteobacteria</taxon>
        <taxon>Burkholderiales</taxon>
        <taxon>Burkholderiaceae</taxon>
        <taxon>Paraburkholderia</taxon>
    </lineage>
</organism>
<dbReference type="InterPro" id="IPR001702">
    <property type="entry name" value="Porin_Gram-ve"/>
</dbReference>
<dbReference type="PANTHER" id="PTHR34501:SF9">
    <property type="entry name" value="MAJOR OUTER MEMBRANE PROTEIN P.IA"/>
    <property type="match status" value="1"/>
</dbReference>
<proteinExistence type="predicted"/>
<evidence type="ECO:0000256" key="9">
    <source>
        <dbReference type="ARBA" id="ARBA00023136"/>
    </source>
</evidence>
<name>A0A972NQ45_9BURK</name>
<evidence type="ECO:0000259" key="11">
    <source>
        <dbReference type="Pfam" id="PF13609"/>
    </source>
</evidence>
<dbReference type="InterPro" id="IPR033900">
    <property type="entry name" value="Gram_neg_porin_domain"/>
</dbReference>
<evidence type="ECO:0000256" key="7">
    <source>
        <dbReference type="ARBA" id="ARBA00023065"/>
    </source>
</evidence>
<evidence type="ECO:0000256" key="4">
    <source>
        <dbReference type="ARBA" id="ARBA00022452"/>
    </source>
</evidence>
<keyword evidence="6" id="KW-0732">Signal</keyword>
<dbReference type="GO" id="GO:0046930">
    <property type="term" value="C:pore complex"/>
    <property type="evidence" value="ECO:0007669"/>
    <property type="project" value="UniProtKB-KW"/>
</dbReference>
<dbReference type="GO" id="GO:0034220">
    <property type="term" value="P:monoatomic ion transmembrane transport"/>
    <property type="evidence" value="ECO:0007669"/>
    <property type="project" value="InterPro"/>
</dbReference>
<evidence type="ECO:0000313" key="12">
    <source>
        <dbReference type="EMBL" id="NPT57606.1"/>
    </source>
</evidence>
<keyword evidence="10" id="KW-0998">Cell outer membrane</keyword>
<evidence type="ECO:0000256" key="3">
    <source>
        <dbReference type="ARBA" id="ARBA00022448"/>
    </source>
</evidence>
<evidence type="ECO:0000256" key="1">
    <source>
        <dbReference type="ARBA" id="ARBA00004571"/>
    </source>
</evidence>
<dbReference type="InterPro" id="IPR023614">
    <property type="entry name" value="Porin_dom_sf"/>
</dbReference>
<dbReference type="Proteomes" id="UP000655523">
    <property type="component" value="Unassembled WGS sequence"/>
</dbReference>
<dbReference type="Pfam" id="PF13609">
    <property type="entry name" value="Porin_4"/>
    <property type="match status" value="1"/>
</dbReference>
<evidence type="ECO:0000256" key="6">
    <source>
        <dbReference type="ARBA" id="ARBA00022729"/>
    </source>
</evidence>
<keyword evidence="8" id="KW-0626">Porin</keyword>
<reference evidence="12 13" key="1">
    <citation type="submission" date="2019-11" db="EMBL/GenBank/DDBJ databases">
        <title>Metabolism of dissolved organic matter in forest soils.</title>
        <authorList>
            <person name="Cyle K.T."/>
            <person name="Wilhelm R.C."/>
            <person name="Martinez C.E."/>
        </authorList>
    </citation>
    <scope>NUCLEOTIDE SEQUENCE [LARGE SCALE GENOMIC DNA]</scope>
    <source>
        <strain evidence="12 13">5N</strain>
    </source>
</reference>
<comment type="caution">
    <text evidence="12">The sequence shown here is derived from an EMBL/GenBank/DDBJ whole genome shotgun (WGS) entry which is preliminary data.</text>
</comment>
<keyword evidence="3" id="KW-0813">Transport</keyword>
<keyword evidence="9" id="KW-0472">Membrane</keyword>
<dbReference type="SUPFAM" id="SSF56935">
    <property type="entry name" value="Porins"/>
    <property type="match status" value="1"/>
</dbReference>